<name>A0A923MPZ8_9BURK</name>
<keyword evidence="3" id="KW-1185">Reference proteome</keyword>
<dbReference type="RefSeq" id="WP_187075852.1">
    <property type="nucleotide sequence ID" value="NZ_JACORT010000003.1"/>
</dbReference>
<evidence type="ECO:0000313" key="2">
    <source>
        <dbReference type="EMBL" id="MBC5783098.1"/>
    </source>
</evidence>
<dbReference type="SUPFAM" id="SSF51206">
    <property type="entry name" value="cAMP-binding domain-like"/>
    <property type="match status" value="1"/>
</dbReference>
<dbReference type="Proteomes" id="UP000608513">
    <property type="component" value="Unassembled WGS sequence"/>
</dbReference>
<evidence type="ECO:0000259" key="1">
    <source>
        <dbReference type="Pfam" id="PF00027"/>
    </source>
</evidence>
<gene>
    <name evidence="2" type="ORF">H8N03_09100</name>
</gene>
<dbReference type="Pfam" id="PF00027">
    <property type="entry name" value="cNMP_binding"/>
    <property type="match status" value="1"/>
</dbReference>
<dbReference type="CDD" id="cd00038">
    <property type="entry name" value="CAP_ED"/>
    <property type="match status" value="1"/>
</dbReference>
<dbReference type="InterPro" id="IPR018490">
    <property type="entry name" value="cNMP-bd_dom_sf"/>
</dbReference>
<feature type="domain" description="Cyclic nucleotide-binding" evidence="1">
    <location>
        <begin position="65"/>
        <end position="134"/>
    </location>
</feature>
<proteinExistence type="predicted"/>
<dbReference type="InterPro" id="IPR014710">
    <property type="entry name" value="RmlC-like_jellyroll"/>
</dbReference>
<dbReference type="EMBL" id="JACORT010000003">
    <property type="protein sequence ID" value="MBC5783098.1"/>
    <property type="molecule type" value="Genomic_DNA"/>
</dbReference>
<reference evidence="2" key="1">
    <citation type="submission" date="2020-08" db="EMBL/GenBank/DDBJ databases">
        <title>Ramlibacter sp. USB13 16S ribosomal RNA gene genome sequencing and assembly.</title>
        <authorList>
            <person name="Kang M."/>
        </authorList>
    </citation>
    <scope>NUCLEOTIDE SEQUENCE</scope>
    <source>
        <strain evidence="2">USB13</strain>
    </source>
</reference>
<organism evidence="2 3">
    <name type="scientific">Ramlibacter cellulosilyticus</name>
    <dbReference type="NCBI Taxonomy" id="2764187"/>
    <lineage>
        <taxon>Bacteria</taxon>
        <taxon>Pseudomonadati</taxon>
        <taxon>Pseudomonadota</taxon>
        <taxon>Betaproteobacteria</taxon>
        <taxon>Burkholderiales</taxon>
        <taxon>Comamonadaceae</taxon>
        <taxon>Ramlibacter</taxon>
    </lineage>
</organism>
<protein>
    <submittedName>
        <fullName evidence="2">Cyclic nucleotide-binding domain-containing protein</fullName>
    </submittedName>
</protein>
<comment type="caution">
    <text evidence="2">The sequence shown here is derived from an EMBL/GenBank/DDBJ whole genome shotgun (WGS) entry which is preliminary data.</text>
</comment>
<evidence type="ECO:0000313" key="3">
    <source>
        <dbReference type="Proteomes" id="UP000608513"/>
    </source>
</evidence>
<dbReference type="Gene3D" id="2.60.120.10">
    <property type="entry name" value="Jelly Rolls"/>
    <property type="match status" value="1"/>
</dbReference>
<sequence>MDCIAEPAADRSDAVVAPAVAGTTTSAALCVNCEVRSRCVGGVAAEAGTAQLHGILAGRQALLVREVLYEPDDRFVHVYAVRSGALLSAVRREDGERVVGFHFPGELVGVDGMATGRHRVTVRATADTQLCALRFSPRAGNGDSVRAFLSRLWDMMSCELVRERAHQALLATLPVEKRVNAFFASIAGRLRSRGTLRLPPAMGPAEVASYLQVTVGDVQA</sequence>
<dbReference type="InterPro" id="IPR000595">
    <property type="entry name" value="cNMP-bd_dom"/>
</dbReference>
<dbReference type="AlphaFoldDB" id="A0A923MPZ8"/>
<accession>A0A923MPZ8</accession>